<dbReference type="EMBL" id="BIFR01000001">
    <property type="protein sequence ID" value="GCE11428.1"/>
    <property type="molecule type" value="Genomic_DNA"/>
</dbReference>
<reference evidence="4" key="1">
    <citation type="submission" date="2018-12" db="EMBL/GenBank/DDBJ databases">
        <title>Tengunoibacter tsumagoiensis gen. nov., sp. nov., Dictyobacter kobayashii sp. nov., D. alpinus sp. nov., and D. joshuensis sp. nov. and description of Dictyobacteraceae fam. nov. within the order Ktedonobacterales isolated from Tengu-no-mugimeshi.</title>
        <authorList>
            <person name="Wang C.M."/>
            <person name="Zheng Y."/>
            <person name="Sakai Y."/>
            <person name="Toyoda A."/>
            <person name="Minakuchi Y."/>
            <person name="Abe K."/>
            <person name="Yokota A."/>
            <person name="Yabe S."/>
        </authorList>
    </citation>
    <scope>NUCLEOTIDE SEQUENCE [LARGE SCALE GENOMIC DNA]</scope>
    <source>
        <strain evidence="4">Uno3</strain>
    </source>
</reference>
<keyword evidence="2" id="KW-0732">Signal</keyword>
<evidence type="ECO:0008006" key="5">
    <source>
        <dbReference type="Google" id="ProtNLM"/>
    </source>
</evidence>
<evidence type="ECO:0000256" key="2">
    <source>
        <dbReference type="SAM" id="SignalP"/>
    </source>
</evidence>
<organism evidence="3 4">
    <name type="scientific">Tengunoibacter tsumagoiensis</name>
    <dbReference type="NCBI Taxonomy" id="2014871"/>
    <lineage>
        <taxon>Bacteria</taxon>
        <taxon>Bacillati</taxon>
        <taxon>Chloroflexota</taxon>
        <taxon>Ktedonobacteria</taxon>
        <taxon>Ktedonobacterales</taxon>
        <taxon>Dictyobacteraceae</taxon>
        <taxon>Tengunoibacter</taxon>
    </lineage>
</organism>
<keyword evidence="1" id="KW-0175">Coiled coil</keyword>
<accession>A0A401ZX55</accession>
<comment type="caution">
    <text evidence="3">The sequence shown here is derived from an EMBL/GenBank/DDBJ whole genome shotgun (WGS) entry which is preliminary data.</text>
</comment>
<keyword evidence="4" id="KW-1185">Reference proteome</keyword>
<dbReference type="OrthoDB" id="156933at2"/>
<feature type="chain" id="PRO_5019586326" description="Chromosome partition protein Smc" evidence="2">
    <location>
        <begin position="37"/>
        <end position="255"/>
    </location>
</feature>
<protein>
    <recommendedName>
        <fullName evidence="5">Chromosome partition protein Smc</fullName>
    </recommendedName>
</protein>
<feature type="coiled-coil region" evidence="1">
    <location>
        <begin position="151"/>
        <end position="211"/>
    </location>
</feature>
<sequence>MQKISQLVRQLPGRLPLASMLTAVSLTAVLSGAALAAPQDTKPNQSCGAKDVQCVITFADQRIQERQDALVKLSTKVTDLQQKHHISDTEADNLQGNIKADKDGLNDLKTKIDATTDAKTAREEAKTIYTQFRIFAVVIPRDTKRLHLDVELQLRDTLEDLKSKLESTLDKVPADKQDQAKQDFTDYKSNLTEAEAQIDVAQTAIAQLTVDNYNNHRDVYETNLKTLDQAETTIHKDLHAAAKDLHEINKLAKKK</sequence>
<feature type="signal peptide" evidence="2">
    <location>
        <begin position="1"/>
        <end position="36"/>
    </location>
</feature>
<dbReference type="RefSeq" id="WP_126579146.1">
    <property type="nucleotide sequence ID" value="NZ_BIFR01000001.1"/>
</dbReference>
<dbReference type="AlphaFoldDB" id="A0A401ZX55"/>
<dbReference type="Proteomes" id="UP000287352">
    <property type="component" value="Unassembled WGS sequence"/>
</dbReference>
<evidence type="ECO:0000256" key="1">
    <source>
        <dbReference type="SAM" id="Coils"/>
    </source>
</evidence>
<gene>
    <name evidence="3" type="ORF">KTT_12870</name>
</gene>
<proteinExistence type="predicted"/>
<name>A0A401ZX55_9CHLR</name>
<evidence type="ECO:0000313" key="4">
    <source>
        <dbReference type="Proteomes" id="UP000287352"/>
    </source>
</evidence>
<evidence type="ECO:0000313" key="3">
    <source>
        <dbReference type="EMBL" id="GCE11428.1"/>
    </source>
</evidence>